<dbReference type="InterPro" id="IPR025827">
    <property type="entry name" value="Zn_ribbon_recom_dom"/>
</dbReference>
<dbReference type="SMART" id="SM00857">
    <property type="entry name" value="Resolvase"/>
    <property type="match status" value="1"/>
</dbReference>
<dbReference type="InterPro" id="IPR050639">
    <property type="entry name" value="SSR_resolvase"/>
</dbReference>
<dbReference type="PANTHER" id="PTHR30461:SF23">
    <property type="entry name" value="DNA RECOMBINASE-RELATED"/>
    <property type="match status" value="1"/>
</dbReference>
<evidence type="ECO:0000313" key="3">
    <source>
        <dbReference type="EMBL" id="PIS21739.1"/>
    </source>
</evidence>
<dbReference type="Pfam" id="PF00239">
    <property type="entry name" value="Resolvase"/>
    <property type="match status" value="1"/>
</dbReference>
<dbReference type="PROSITE" id="PS51737">
    <property type="entry name" value="RECOMBINASE_DNA_BIND"/>
    <property type="match status" value="1"/>
</dbReference>
<dbReference type="SUPFAM" id="SSF53041">
    <property type="entry name" value="Resolvase-like"/>
    <property type="match status" value="1"/>
</dbReference>
<dbReference type="Proteomes" id="UP000231098">
    <property type="component" value="Unassembled WGS sequence"/>
</dbReference>
<evidence type="ECO:0000259" key="1">
    <source>
        <dbReference type="PROSITE" id="PS51736"/>
    </source>
</evidence>
<dbReference type="Pfam" id="PF13408">
    <property type="entry name" value="Zn_ribbon_recom"/>
    <property type="match status" value="1"/>
</dbReference>
<evidence type="ECO:0000313" key="4">
    <source>
        <dbReference type="Proteomes" id="UP000231098"/>
    </source>
</evidence>
<comment type="caution">
    <text evidence="3">The sequence shown here is derived from an EMBL/GenBank/DDBJ whole genome shotgun (WGS) entry which is preliminary data.</text>
</comment>
<dbReference type="PANTHER" id="PTHR30461">
    <property type="entry name" value="DNA-INVERTASE FROM LAMBDOID PROPHAGE"/>
    <property type="match status" value="1"/>
</dbReference>
<dbReference type="GO" id="GO:0003677">
    <property type="term" value="F:DNA binding"/>
    <property type="evidence" value="ECO:0007669"/>
    <property type="project" value="InterPro"/>
</dbReference>
<organism evidence="3 4">
    <name type="scientific">candidate division WWE3 bacterium CG08_land_8_20_14_0_20_41_15</name>
    <dbReference type="NCBI Taxonomy" id="1975086"/>
    <lineage>
        <taxon>Bacteria</taxon>
        <taxon>Katanobacteria</taxon>
    </lineage>
</organism>
<feature type="non-terminal residue" evidence="3">
    <location>
        <position position="327"/>
    </location>
</feature>
<protein>
    <recommendedName>
        <fullName evidence="5">Recombinase domain-containing protein</fullName>
    </recommendedName>
</protein>
<dbReference type="EMBL" id="PEYV01000022">
    <property type="protein sequence ID" value="PIS21739.1"/>
    <property type="molecule type" value="Genomic_DNA"/>
</dbReference>
<sequence>MSTKFFLYARKSTEDEERQIMSIEAQLVELEEFAKREKIEIVERFIESKSAKKPGREVFNKMMSKVYITKEPVGILAWHPDRLARNSVDGGQIIYCIDTQKIASLRFPTFWFEPTPQGLFMLQVAFGQSKYYSDNLSENVKRGFRQKLRRGEWCSHAPFGYVNNPKTRNIEPDKTKARIIAKTFEEFKTGNYNLRTISERLSFWGFTSRTGKLLCKATIQRILMNKAYLGIIDHNGECFEGSFPAIVSKATFDKVQEVLKLRARPRHSEKSHNFPFVGIFRCGECGAMITAQYAKKTYRYYRCTKRLGQCSQSYLSELQLVEQLKQE</sequence>
<evidence type="ECO:0008006" key="5">
    <source>
        <dbReference type="Google" id="ProtNLM"/>
    </source>
</evidence>
<dbReference type="InterPro" id="IPR036162">
    <property type="entry name" value="Resolvase-like_N_sf"/>
</dbReference>
<feature type="domain" description="Recombinase" evidence="2">
    <location>
        <begin position="158"/>
        <end position="265"/>
    </location>
</feature>
<dbReference type="InterPro" id="IPR038109">
    <property type="entry name" value="DNA_bind_recomb_sf"/>
</dbReference>
<dbReference type="InterPro" id="IPR006119">
    <property type="entry name" value="Resolv_N"/>
</dbReference>
<dbReference type="Gene3D" id="3.90.1750.20">
    <property type="entry name" value="Putative Large Serine Recombinase, Chain B, Domain 2"/>
    <property type="match status" value="1"/>
</dbReference>
<evidence type="ECO:0000259" key="2">
    <source>
        <dbReference type="PROSITE" id="PS51737"/>
    </source>
</evidence>
<gene>
    <name evidence="3" type="ORF">COT51_01170</name>
</gene>
<reference evidence="4" key="1">
    <citation type="submission" date="2017-09" db="EMBL/GenBank/DDBJ databases">
        <title>Depth-based differentiation of microbial function through sediment-hosted aquifers and enrichment of novel symbionts in the deep terrestrial subsurface.</title>
        <authorList>
            <person name="Probst A.J."/>
            <person name="Ladd B."/>
            <person name="Jarett J.K."/>
            <person name="Geller-Mcgrath D.E."/>
            <person name="Sieber C.M.K."/>
            <person name="Emerson J.B."/>
            <person name="Anantharaman K."/>
            <person name="Thomas B.C."/>
            <person name="Malmstrom R."/>
            <person name="Stieglmeier M."/>
            <person name="Klingl A."/>
            <person name="Woyke T."/>
            <person name="Ryan C.M."/>
            <person name="Banfield J.F."/>
        </authorList>
    </citation>
    <scope>NUCLEOTIDE SEQUENCE [LARGE SCALE GENOMIC DNA]</scope>
</reference>
<name>A0A2H0XC43_UNCKA</name>
<feature type="domain" description="Resolvase/invertase-type recombinase catalytic" evidence="1">
    <location>
        <begin position="4"/>
        <end position="151"/>
    </location>
</feature>
<dbReference type="Pfam" id="PF07508">
    <property type="entry name" value="Recombinase"/>
    <property type="match status" value="1"/>
</dbReference>
<accession>A0A2H0XC43</accession>
<dbReference type="Gene3D" id="3.40.50.1390">
    <property type="entry name" value="Resolvase, N-terminal catalytic domain"/>
    <property type="match status" value="1"/>
</dbReference>
<dbReference type="GO" id="GO:0000150">
    <property type="term" value="F:DNA strand exchange activity"/>
    <property type="evidence" value="ECO:0007669"/>
    <property type="project" value="InterPro"/>
</dbReference>
<dbReference type="InterPro" id="IPR011109">
    <property type="entry name" value="DNA_bind_recombinase_dom"/>
</dbReference>
<dbReference type="AlphaFoldDB" id="A0A2H0XC43"/>
<proteinExistence type="predicted"/>
<dbReference type="PROSITE" id="PS51736">
    <property type="entry name" value="RECOMBINASES_3"/>
    <property type="match status" value="1"/>
</dbReference>
<dbReference type="CDD" id="cd00338">
    <property type="entry name" value="Ser_Recombinase"/>
    <property type="match status" value="1"/>
</dbReference>